<organism evidence="3 4">
    <name type="scientific">Nicotiana sylvestris</name>
    <name type="common">Wood tobacco</name>
    <name type="synonym">South American tobacco</name>
    <dbReference type="NCBI Taxonomy" id="4096"/>
    <lineage>
        <taxon>Eukaryota</taxon>
        <taxon>Viridiplantae</taxon>
        <taxon>Streptophyta</taxon>
        <taxon>Embryophyta</taxon>
        <taxon>Tracheophyta</taxon>
        <taxon>Spermatophyta</taxon>
        <taxon>Magnoliopsida</taxon>
        <taxon>eudicotyledons</taxon>
        <taxon>Gunneridae</taxon>
        <taxon>Pentapetalae</taxon>
        <taxon>asterids</taxon>
        <taxon>lamiids</taxon>
        <taxon>Solanales</taxon>
        <taxon>Solanaceae</taxon>
        <taxon>Nicotianoideae</taxon>
        <taxon>Nicotianeae</taxon>
        <taxon>Nicotiana</taxon>
    </lineage>
</organism>
<dbReference type="Pfam" id="PF00646">
    <property type="entry name" value="F-box"/>
    <property type="match status" value="1"/>
</dbReference>
<dbReference type="InterPro" id="IPR055357">
    <property type="entry name" value="LRR_At1g61320_AtMIF1"/>
</dbReference>
<dbReference type="SUPFAM" id="SSF81383">
    <property type="entry name" value="F-box domain"/>
    <property type="match status" value="1"/>
</dbReference>
<name>A0A1U7WG01_NICSY</name>
<dbReference type="AlphaFoldDB" id="A0A1U7WG01"/>
<accession>A0A1U7WG01</accession>
<evidence type="ECO:0000313" key="4">
    <source>
        <dbReference type="RefSeq" id="XP_009776191.1"/>
    </source>
</evidence>
<dbReference type="PANTHER" id="PTHR31639:SF333">
    <property type="entry name" value="F-BOX DOMAIN, FBD DOMAIN, LEUCINE-RICH REPEAT DOMAIN, L DOMAIN-LIKE PROTEIN-RELATED"/>
    <property type="match status" value="1"/>
</dbReference>
<feature type="domain" description="At1g61320/AtMIF1 LRR" evidence="2">
    <location>
        <begin position="84"/>
        <end position="227"/>
    </location>
</feature>
<feature type="domain" description="F-box" evidence="1">
    <location>
        <begin position="19"/>
        <end position="58"/>
    </location>
</feature>
<evidence type="ECO:0000259" key="1">
    <source>
        <dbReference type="Pfam" id="PF00646"/>
    </source>
</evidence>
<dbReference type="SUPFAM" id="SSF52047">
    <property type="entry name" value="RNI-like"/>
    <property type="match status" value="1"/>
</dbReference>
<dbReference type="STRING" id="4096.A0A1U7WG01"/>
<dbReference type="InterPro" id="IPR001810">
    <property type="entry name" value="F-box_dom"/>
</dbReference>
<sequence>MEMQFNKRLSIGVEVEDRLSEMPGNIIDHILDLMPIKDAAKTSILARKWRYIWCMHPNIVLDKLTCRKFSTNPLLVLDNTINQILLQHIGNIIKFVLDFSQVDLLPLTNIDMWIRYVITKGVRDLTLDFSNNNPYKLPTYIYYYQNMTDLTLNNCLFKPQDFIFSYPNLKTLYLKQITFMATPKSIVLKAPLLANLTIMYCWGTESLNIVSPKLSYLFVVESHYLDLSSFMKCSNLAVVSLSLCKVVENPRQYERSTLLKFIFGLPMLEKLYLDTFYLKFLGEDPFPRSLPVVQKCLRHMMLSLALSNLAQVSFALHFIPCFHNSKTLQIWVFDTGNHADDVLNYLEKLKNLDRPIPNLEQVVIRSFNGSKPELLFIKLLFAATPSLIRMSIERDRIFTSTEDRKITGELMRYPRASSKAELFYLPPRRL</sequence>
<dbReference type="KEGG" id="nsy:104226002"/>
<dbReference type="CDD" id="cd22160">
    <property type="entry name" value="F-box_AtFBL13-like"/>
    <property type="match status" value="1"/>
</dbReference>
<dbReference type="RefSeq" id="XP_009776191.1">
    <property type="nucleotide sequence ID" value="XM_009777889.1"/>
</dbReference>
<dbReference type="InterPro" id="IPR036047">
    <property type="entry name" value="F-box-like_dom_sf"/>
</dbReference>
<protein>
    <submittedName>
        <fullName evidence="4">F-box/FBD/LRR-repeat protein At1g13570-like</fullName>
    </submittedName>
</protein>
<dbReference type="GeneID" id="104226002"/>
<gene>
    <name evidence="4" type="primary">LOC104226002</name>
</gene>
<dbReference type="Proteomes" id="UP000189701">
    <property type="component" value="Unplaced"/>
</dbReference>
<dbReference type="eggNOG" id="ENOG502QTI8">
    <property type="taxonomic scope" value="Eukaryota"/>
</dbReference>
<evidence type="ECO:0000259" key="2">
    <source>
        <dbReference type="Pfam" id="PF23622"/>
    </source>
</evidence>
<evidence type="ECO:0000313" key="3">
    <source>
        <dbReference type="Proteomes" id="UP000189701"/>
    </source>
</evidence>
<reference evidence="4" key="2">
    <citation type="submission" date="2025-08" db="UniProtKB">
        <authorList>
            <consortium name="RefSeq"/>
        </authorList>
    </citation>
    <scope>IDENTIFICATION</scope>
    <source>
        <tissue evidence="4">Leaf</tissue>
    </source>
</reference>
<dbReference type="Pfam" id="PF23622">
    <property type="entry name" value="LRR_At1g61320_AtMIF1"/>
    <property type="match status" value="1"/>
</dbReference>
<keyword evidence="3" id="KW-1185">Reference proteome</keyword>
<dbReference type="PANTHER" id="PTHR31639">
    <property type="entry name" value="F-BOX PROTEIN-LIKE"/>
    <property type="match status" value="1"/>
</dbReference>
<dbReference type="InterPro" id="IPR053781">
    <property type="entry name" value="F-box_AtFBL13-like"/>
</dbReference>
<proteinExistence type="predicted"/>
<dbReference type="InterPro" id="IPR032675">
    <property type="entry name" value="LRR_dom_sf"/>
</dbReference>
<dbReference type="Gene3D" id="3.80.10.10">
    <property type="entry name" value="Ribonuclease Inhibitor"/>
    <property type="match status" value="1"/>
</dbReference>
<reference evidence="3" key="1">
    <citation type="journal article" date="2013" name="Genome Biol.">
        <title>Reference genomes and transcriptomes of Nicotiana sylvestris and Nicotiana tomentosiformis.</title>
        <authorList>
            <person name="Sierro N."/>
            <person name="Battey J.N."/>
            <person name="Ouadi S."/>
            <person name="Bovet L."/>
            <person name="Goepfert S."/>
            <person name="Bakaher N."/>
            <person name="Peitsch M.C."/>
            <person name="Ivanov N.V."/>
        </authorList>
    </citation>
    <scope>NUCLEOTIDE SEQUENCE [LARGE SCALE GENOMIC DNA]</scope>
</reference>